<reference evidence="1" key="1">
    <citation type="submission" date="2014-09" db="EMBL/GenBank/DDBJ databases">
        <authorList>
            <person name="Magalhaes I.L.F."/>
            <person name="Oliveira U."/>
            <person name="Santos F.R."/>
            <person name="Vidigal T.H.D.A."/>
            <person name="Brescovit A.D."/>
            <person name="Santos A.J."/>
        </authorList>
    </citation>
    <scope>NUCLEOTIDE SEQUENCE</scope>
    <source>
        <tissue evidence="1">Shoot tissue taken approximately 20 cm above the soil surface</tissue>
    </source>
</reference>
<evidence type="ECO:0000313" key="1">
    <source>
        <dbReference type="EMBL" id="JAD56666.1"/>
    </source>
</evidence>
<organism evidence="1">
    <name type="scientific">Arundo donax</name>
    <name type="common">Giant reed</name>
    <name type="synonym">Donax arundinaceus</name>
    <dbReference type="NCBI Taxonomy" id="35708"/>
    <lineage>
        <taxon>Eukaryota</taxon>
        <taxon>Viridiplantae</taxon>
        <taxon>Streptophyta</taxon>
        <taxon>Embryophyta</taxon>
        <taxon>Tracheophyta</taxon>
        <taxon>Spermatophyta</taxon>
        <taxon>Magnoliopsida</taxon>
        <taxon>Liliopsida</taxon>
        <taxon>Poales</taxon>
        <taxon>Poaceae</taxon>
        <taxon>PACMAD clade</taxon>
        <taxon>Arundinoideae</taxon>
        <taxon>Arundineae</taxon>
        <taxon>Arundo</taxon>
    </lineage>
</organism>
<dbReference type="AlphaFoldDB" id="A0A0A9AZZ5"/>
<dbReference type="EMBL" id="GBRH01241229">
    <property type="protein sequence ID" value="JAD56666.1"/>
    <property type="molecule type" value="Transcribed_RNA"/>
</dbReference>
<sequence length="115" mass="13371">MAGWRWHHKRYQEGGRFLQIQRRQQLRRQCPWVPSDPAPTAIEEAVQVGSFRSANRQRNHCRCGIQQSLSSLLPRSVSWEGNADGYEKKQAMSIRERTDVLRRRVVGSRVPAFLA</sequence>
<protein>
    <submittedName>
        <fullName evidence="1">Uncharacterized protein</fullName>
    </submittedName>
</protein>
<reference evidence="1" key="2">
    <citation type="journal article" date="2015" name="Data Brief">
        <title>Shoot transcriptome of the giant reed, Arundo donax.</title>
        <authorList>
            <person name="Barrero R.A."/>
            <person name="Guerrero F.D."/>
            <person name="Moolhuijzen P."/>
            <person name="Goolsby J.A."/>
            <person name="Tidwell J."/>
            <person name="Bellgard S.E."/>
            <person name="Bellgard M.I."/>
        </authorList>
    </citation>
    <scope>NUCLEOTIDE SEQUENCE</scope>
    <source>
        <tissue evidence="1">Shoot tissue taken approximately 20 cm above the soil surface</tissue>
    </source>
</reference>
<accession>A0A0A9AZZ5</accession>
<proteinExistence type="predicted"/>
<name>A0A0A9AZZ5_ARUDO</name>